<keyword evidence="2" id="KW-1185">Reference proteome</keyword>
<dbReference type="EMBL" id="QCZI01000027">
    <property type="protein sequence ID" value="PWA03899.1"/>
    <property type="molecule type" value="Genomic_DNA"/>
</dbReference>
<dbReference type="Proteomes" id="UP000245449">
    <property type="component" value="Unassembled WGS sequence"/>
</dbReference>
<dbReference type="AlphaFoldDB" id="A0A2U1JFX5"/>
<name>A0A2U1JFX5_9FLAO</name>
<accession>A0A2U1JFX5</accession>
<evidence type="ECO:0000313" key="2">
    <source>
        <dbReference type="Proteomes" id="UP000245449"/>
    </source>
</evidence>
<comment type="caution">
    <text evidence="1">The sequence shown here is derived from an EMBL/GenBank/DDBJ whole genome shotgun (WGS) entry which is preliminary data.</text>
</comment>
<evidence type="ECO:0000313" key="1">
    <source>
        <dbReference type="EMBL" id="PWA03899.1"/>
    </source>
</evidence>
<proteinExistence type="predicted"/>
<organism evidence="1 2">
    <name type="scientific">Flavobacterium psychrotolerans</name>
    <dbReference type="NCBI Taxonomy" id="2169410"/>
    <lineage>
        <taxon>Bacteria</taxon>
        <taxon>Pseudomonadati</taxon>
        <taxon>Bacteroidota</taxon>
        <taxon>Flavobacteriia</taxon>
        <taxon>Flavobacteriales</taxon>
        <taxon>Flavobacteriaceae</taxon>
        <taxon>Flavobacterium</taxon>
    </lineage>
</organism>
<protein>
    <submittedName>
        <fullName evidence="1">Uncharacterized protein</fullName>
    </submittedName>
</protein>
<sequence length="62" mass="7524">MVLYWENHLIGMTILTNRPIKEFYSNLNKKELKKTWIWSKEFTLQPHYKRNGNSIINPNHPP</sequence>
<gene>
    <name evidence="1" type="ORF">DB895_13780</name>
</gene>
<reference evidence="1 2" key="1">
    <citation type="submission" date="2018-04" db="EMBL/GenBank/DDBJ databases">
        <title>Flavobacterium sp. nov., isolated from glacier ice.</title>
        <authorList>
            <person name="Liu Q."/>
            <person name="Xin Y.-H."/>
        </authorList>
    </citation>
    <scope>NUCLEOTIDE SEQUENCE [LARGE SCALE GENOMIC DNA]</scope>
    <source>
        <strain evidence="1 2">RB1R5</strain>
    </source>
</reference>